<evidence type="ECO:0000256" key="2">
    <source>
        <dbReference type="ARBA" id="ARBA00007991"/>
    </source>
</evidence>
<dbReference type="GO" id="GO:0005634">
    <property type="term" value="C:nucleus"/>
    <property type="evidence" value="ECO:0007669"/>
    <property type="project" value="UniProtKB-SubCell"/>
</dbReference>
<sequence>MNAAITFEHFEDAIRALYGQAGPNQQRLANEYLIHVWNHCKQSWEYGLRILSRPVLPGQADATHTQYFCANMIYGKIRQEWFALSQPEQDSIQSELERLLQRIRASELSFAPLVLKRICMAMTVLYLAIDGGCARCVSDCVSTVSSLLHVQVALVLLTSLCDENDDSYLPPSRKDTLVLEITDASTKVFPFITQLFDSAAVDQDVRLAGLMCLKVWIKAAGFSLAKLYTNMPTVFHALLQAFQQPQTAPVALKEVVVCALILSDALEVNEYPPATSKEVAMQALAQTLLASHATIGFYLAHDANVAHALTTLVSTYGESELDWFVLGSPDALQLTELLLALASQPNRQIASLTFDFWLGIQDYPVASRHVAFQDAMFHRLLHALVTQCALRDDEDTDDVDSFRQAVAEVLMAIYHLLKAQFLVDMGQHIGGGGDAATVEAVMFGLTVVAPELKLKLVDDVASQQLVLEFCGSYVFQHPSFTGVPSVVKAASVFLGHLGTFVHAQWTVSQDDSLLVAALQYLSFALSVPDASASAAKAINLLCAACTTPLVLKDALVSTLLQSMQSQIGHLTLDERVWLLEGIVRVACLAPWGRLALEQLLAPICTRLLSDSRGDVAAVAAACVLDLQSLSTVLRFMDAPSDVAGGAALTQQVVAWSWPALQHVAASASSTDSQIRDALLDVFASVLKAKKQDAHAFASTGEFAAIVAWVETHAVSTPAAIYGAIVVVELYGAAAPHFVTPMIVHIGRAVMAHCHTVPSPTHVPDLIRVYFELAQRCVIFSPASLFDDAATFVASVHLAVACLSSLAHREALRAVVVYVNYLVTKRDGPTLAPFRALLDGALVDQKAPFAFALVQLVTATCPSTVLAAVTTLFFHVLSTYGAMHAAVWEALVAIESPLTVEDKRAVHSCWIRLTTDYAERKFAALMKDYAKVCRKEMPTEQLIDYFVDN</sequence>
<evidence type="ECO:0000256" key="4">
    <source>
        <dbReference type="ARBA" id="ARBA00023242"/>
    </source>
</evidence>
<dbReference type="GO" id="GO:0005737">
    <property type="term" value="C:cytoplasm"/>
    <property type="evidence" value="ECO:0007669"/>
    <property type="project" value="TreeGrafter"/>
</dbReference>
<evidence type="ECO:0000313" key="7">
    <source>
        <dbReference type="Proteomes" id="UP000332933"/>
    </source>
</evidence>
<dbReference type="InterPro" id="IPR011989">
    <property type="entry name" value="ARM-like"/>
</dbReference>
<gene>
    <name evidence="6" type="primary">Aste57867_22242</name>
    <name evidence="5" type="ORF">As57867_022173</name>
    <name evidence="6" type="ORF">ASTE57867_22242</name>
</gene>
<name>A0A485LJX0_9STRA</name>
<dbReference type="EMBL" id="CAADRA010007050">
    <property type="protein sequence ID" value="VFT98909.1"/>
    <property type="molecule type" value="Genomic_DNA"/>
</dbReference>
<comment type="subcellular location">
    <subcellularLocation>
        <location evidence="1">Nucleus</location>
    </subcellularLocation>
</comment>
<dbReference type="Proteomes" id="UP000332933">
    <property type="component" value="Unassembled WGS sequence"/>
</dbReference>
<proteinExistence type="inferred from homology"/>
<evidence type="ECO:0000256" key="3">
    <source>
        <dbReference type="ARBA" id="ARBA00022448"/>
    </source>
</evidence>
<protein>
    <submittedName>
        <fullName evidence="6">Aste57867_22242 protein</fullName>
    </submittedName>
</protein>
<dbReference type="PANTHER" id="PTHR12363">
    <property type="entry name" value="TRANSPORTIN 3 AND IMPORTIN 13"/>
    <property type="match status" value="1"/>
</dbReference>
<evidence type="ECO:0000256" key="1">
    <source>
        <dbReference type="ARBA" id="ARBA00004123"/>
    </source>
</evidence>
<dbReference type="EMBL" id="VJMH01007024">
    <property type="protein sequence ID" value="KAF0685925.1"/>
    <property type="molecule type" value="Genomic_DNA"/>
</dbReference>
<dbReference type="PANTHER" id="PTHR12363:SF33">
    <property type="entry name" value="IMPORTIN-13"/>
    <property type="match status" value="1"/>
</dbReference>
<dbReference type="OrthoDB" id="435593at2759"/>
<reference evidence="6 7" key="1">
    <citation type="submission" date="2019-03" db="EMBL/GenBank/DDBJ databases">
        <authorList>
            <person name="Gaulin E."/>
            <person name="Dumas B."/>
        </authorList>
    </citation>
    <scope>NUCLEOTIDE SEQUENCE [LARGE SCALE GENOMIC DNA]</scope>
    <source>
        <strain evidence="6">CBS 568.67</strain>
    </source>
</reference>
<dbReference type="GO" id="GO:0006606">
    <property type="term" value="P:protein import into nucleus"/>
    <property type="evidence" value="ECO:0007669"/>
    <property type="project" value="TreeGrafter"/>
</dbReference>
<evidence type="ECO:0000313" key="5">
    <source>
        <dbReference type="EMBL" id="KAF0685925.1"/>
    </source>
</evidence>
<dbReference type="InterPro" id="IPR051345">
    <property type="entry name" value="Importin_beta-like_NTR"/>
</dbReference>
<dbReference type="Gene3D" id="1.25.10.10">
    <property type="entry name" value="Leucine-rich Repeat Variant"/>
    <property type="match status" value="1"/>
</dbReference>
<reference evidence="5" key="2">
    <citation type="submission" date="2019-06" db="EMBL/GenBank/DDBJ databases">
        <title>Genomics analysis of Aphanomyces spp. identifies a new class of oomycete effector associated with host adaptation.</title>
        <authorList>
            <person name="Gaulin E."/>
        </authorList>
    </citation>
    <scope>NUCLEOTIDE SEQUENCE</scope>
    <source>
        <strain evidence="5">CBS 578.67</strain>
    </source>
</reference>
<comment type="similarity">
    <text evidence="2">Belongs to the importin beta family.</text>
</comment>
<keyword evidence="4" id="KW-0539">Nucleus</keyword>
<keyword evidence="3" id="KW-0813">Transport</keyword>
<dbReference type="InterPro" id="IPR016024">
    <property type="entry name" value="ARM-type_fold"/>
</dbReference>
<dbReference type="AlphaFoldDB" id="A0A485LJX0"/>
<dbReference type="SUPFAM" id="SSF48371">
    <property type="entry name" value="ARM repeat"/>
    <property type="match status" value="1"/>
</dbReference>
<accession>A0A485LJX0</accession>
<keyword evidence="7" id="KW-1185">Reference proteome</keyword>
<organism evidence="6 7">
    <name type="scientific">Aphanomyces stellatus</name>
    <dbReference type="NCBI Taxonomy" id="120398"/>
    <lineage>
        <taxon>Eukaryota</taxon>
        <taxon>Sar</taxon>
        <taxon>Stramenopiles</taxon>
        <taxon>Oomycota</taxon>
        <taxon>Saprolegniomycetes</taxon>
        <taxon>Saprolegniales</taxon>
        <taxon>Verrucalvaceae</taxon>
        <taxon>Aphanomyces</taxon>
    </lineage>
</organism>
<evidence type="ECO:0000313" key="6">
    <source>
        <dbReference type="EMBL" id="VFT98909.1"/>
    </source>
</evidence>